<gene>
    <name evidence="2" type="primary">LOC110306939</name>
</gene>
<dbReference type="AlphaFoldDB" id="A0A6P5QZ98"/>
<accession>A0A6P5QZ98</accession>
<dbReference type="GeneID" id="110306939"/>
<organism evidence="1 2">
    <name type="scientific">Mus caroli</name>
    <name type="common">Ryukyu mouse</name>
    <name type="synonym">Ricefield mouse</name>
    <dbReference type="NCBI Taxonomy" id="10089"/>
    <lineage>
        <taxon>Eukaryota</taxon>
        <taxon>Metazoa</taxon>
        <taxon>Chordata</taxon>
        <taxon>Craniata</taxon>
        <taxon>Vertebrata</taxon>
        <taxon>Euteleostomi</taxon>
        <taxon>Mammalia</taxon>
        <taxon>Eutheria</taxon>
        <taxon>Euarchontoglires</taxon>
        <taxon>Glires</taxon>
        <taxon>Rodentia</taxon>
        <taxon>Myomorpha</taxon>
        <taxon>Muroidea</taxon>
        <taxon>Muridae</taxon>
        <taxon>Murinae</taxon>
        <taxon>Mus</taxon>
        <taxon>Mus</taxon>
    </lineage>
</organism>
<evidence type="ECO:0000313" key="1">
    <source>
        <dbReference type="Proteomes" id="UP000515126"/>
    </source>
</evidence>
<dbReference type="KEGG" id="mcal:110306939"/>
<name>A0A6P5QZ98_MUSCR</name>
<dbReference type="RefSeq" id="XP_021034771.1">
    <property type="nucleotide sequence ID" value="XM_021179112.1"/>
</dbReference>
<sequence>MHNCYQTSILQTESSSVQITEQLELQSKYFEYYSVGKEDVFERLCWQRYGIQTGPRTGRREHPGALAGTQAELHEAEFEQRPSICGGEDTKIINVCYYLQGPDGPRLASSIEIVRSWSLASVLGVLCLCAQKQMEEGYLFSMLGQNRYRETSECLFFPCNANRTPKVHTGVFFSLHILDRISQL</sequence>
<protein>
    <submittedName>
        <fullName evidence="2">Uncharacterized protein LOC110306939</fullName>
    </submittedName>
</protein>
<proteinExistence type="predicted"/>
<reference evidence="2" key="1">
    <citation type="submission" date="2025-08" db="UniProtKB">
        <authorList>
            <consortium name="RefSeq"/>
        </authorList>
    </citation>
    <scope>IDENTIFICATION</scope>
</reference>
<evidence type="ECO:0000313" key="2">
    <source>
        <dbReference type="RefSeq" id="XP_021034771.1"/>
    </source>
</evidence>
<dbReference type="Proteomes" id="UP000515126">
    <property type="component" value="Chromosome 12"/>
</dbReference>
<keyword evidence="1" id="KW-1185">Reference proteome</keyword>